<evidence type="ECO:0000313" key="1">
    <source>
        <dbReference type="EMBL" id="EJW97990.1"/>
    </source>
</evidence>
<dbReference type="EMBL" id="AMCI01004485">
    <property type="protein sequence ID" value="EJW97990.1"/>
    <property type="molecule type" value="Genomic_DNA"/>
</dbReference>
<dbReference type="AlphaFoldDB" id="J9CDE2"/>
<organism evidence="1">
    <name type="scientific">gut metagenome</name>
    <dbReference type="NCBI Taxonomy" id="749906"/>
    <lineage>
        <taxon>unclassified sequences</taxon>
        <taxon>metagenomes</taxon>
        <taxon>organismal metagenomes</taxon>
    </lineage>
</organism>
<proteinExistence type="predicted"/>
<gene>
    <name evidence="1" type="ORF">EVA_13903</name>
</gene>
<accession>J9CDE2</accession>
<comment type="caution">
    <text evidence="1">The sequence shown here is derived from an EMBL/GenBank/DDBJ whole genome shotgun (WGS) entry which is preliminary data.</text>
</comment>
<sequence>MQAFFRLAYHSCPGTPPGFSPHPLGGLGYPPDERNFWLQSPHWAELPSDC</sequence>
<protein>
    <submittedName>
        <fullName evidence="1">Uncharacterized protein</fullName>
    </submittedName>
</protein>
<reference evidence="1" key="1">
    <citation type="journal article" date="2012" name="PLoS ONE">
        <title>Gene sets for utilization of primary and secondary nutrition supplies in the distal gut of endangered iberian lynx.</title>
        <authorList>
            <person name="Alcaide M."/>
            <person name="Messina E."/>
            <person name="Richter M."/>
            <person name="Bargiela R."/>
            <person name="Peplies J."/>
            <person name="Huws S.A."/>
            <person name="Newbold C.J."/>
            <person name="Golyshin P.N."/>
            <person name="Simon M.A."/>
            <person name="Lopez G."/>
            <person name="Yakimov M.M."/>
            <person name="Ferrer M."/>
        </authorList>
    </citation>
    <scope>NUCLEOTIDE SEQUENCE</scope>
</reference>
<name>J9CDE2_9ZZZZ</name>